<gene>
    <name evidence="1" type="ORF">WA026_001272</name>
</gene>
<dbReference type="AlphaFoldDB" id="A0AAW1USW0"/>
<reference evidence="1 2" key="1">
    <citation type="submission" date="2023-03" db="EMBL/GenBank/DDBJ databases">
        <title>Genome insight into feeding habits of ladybird beetles.</title>
        <authorList>
            <person name="Li H.-S."/>
            <person name="Huang Y.-H."/>
            <person name="Pang H."/>
        </authorList>
    </citation>
    <scope>NUCLEOTIDE SEQUENCE [LARGE SCALE GENOMIC DNA]</scope>
    <source>
        <strain evidence="1">SYSU_2023b</strain>
        <tissue evidence="1">Whole body</tissue>
    </source>
</reference>
<organism evidence="1 2">
    <name type="scientific">Henosepilachna vigintioctopunctata</name>
    <dbReference type="NCBI Taxonomy" id="420089"/>
    <lineage>
        <taxon>Eukaryota</taxon>
        <taxon>Metazoa</taxon>
        <taxon>Ecdysozoa</taxon>
        <taxon>Arthropoda</taxon>
        <taxon>Hexapoda</taxon>
        <taxon>Insecta</taxon>
        <taxon>Pterygota</taxon>
        <taxon>Neoptera</taxon>
        <taxon>Endopterygota</taxon>
        <taxon>Coleoptera</taxon>
        <taxon>Polyphaga</taxon>
        <taxon>Cucujiformia</taxon>
        <taxon>Coccinelloidea</taxon>
        <taxon>Coccinellidae</taxon>
        <taxon>Epilachninae</taxon>
        <taxon>Epilachnini</taxon>
        <taxon>Henosepilachna</taxon>
    </lineage>
</organism>
<sequence length="122" mass="14636">MSSARRFTRQDLHNFSFGSSYCLENPRCSEEFEEFLKNTKRTSYIPTLKLFNKACHSRNYNEEEFSDLFDQIDDFNTHELSRHNSDQQKLDCIKIQCSDIFDKGVYKLFIPFLKDEKMKTKH</sequence>
<dbReference type="Proteomes" id="UP001431783">
    <property type="component" value="Unassembled WGS sequence"/>
</dbReference>
<evidence type="ECO:0000313" key="1">
    <source>
        <dbReference type="EMBL" id="KAK9883067.1"/>
    </source>
</evidence>
<protein>
    <submittedName>
        <fullName evidence="1">Uncharacterized protein</fullName>
    </submittedName>
</protein>
<comment type="caution">
    <text evidence="1">The sequence shown here is derived from an EMBL/GenBank/DDBJ whole genome shotgun (WGS) entry which is preliminary data.</text>
</comment>
<evidence type="ECO:0000313" key="2">
    <source>
        <dbReference type="Proteomes" id="UP001431783"/>
    </source>
</evidence>
<dbReference type="EMBL" id="JARQZJ010000091">
    <property type="protein sequence ID" value="KAK9883067.1"/>
    <property type="molecule type" value="Genomic_DNA"/>
</dbReference>
<accession>A0AAW1USW0</accession>
<proteinExistence type="predicted"/>
<name>A0AAW1USW0_9CUCU</name>
<keyword evidence="2" id="KW-1185">Reference proteome</keyword>